<evidence type="ECO:0000313" key="1">
    <source>
        <dbReference type="EMBL" id="GLH68133.1"/>
    </source>
</evidence>
<organism evidence="1 2">
    <name type="scientific">Geothrix edaphica</name>
    <dbReference type="NCBI Taxonomy" id="2927976"/>
    <lineage>
        <taxon>Bacteria</taxon>
        <taxon>Pseudomonadati</taxon>
        <taxon>Acidobacteriota</taxon>
        <taxon>Holophagae</taxon>
        <taxon>Holophagales</taxon>
        <taxon>Holophagaceae</taxon>
        <taxon>Geothrix</taxon>
    </lineage>
</organism>
<dbReference type="Proteomes" id="UP001165044">
    <property type="component" value="Unassembled WGS sequence"/>
</dbReference>
<comment type="caution">
    <text evidence="1">The sequence shown here is derived from an EMBL/GenBank/DDBJ whole genome shotgun (WGS) entry which is preliminary data.</text>
</comment>
<gene>
    <name evidence="1" type="ORF">GETHED_24970</name>
</gene>
<accession>A0ABQ5Q0L6</accession>
<name>A0ABQ5Q0L6_9BACT</name>
<evidence type="ECO:0000313" key="2">
    <source>
        <dbReference type="Proteomes" id="UP001165044"/>
    </source>
</evidence>
<proteinExistence type="predicted"/>
<reference evidence="1" key="1">
    <citation type="journal article" date="2023" name="Antonie Van Leeuwenhoek">
        <title>Mesoterricola silvestris gen. nov., sp. nov., Mesoterricola sediminis sp. nov., Geothrix oryzae sp. nov., Geothrix edaphica sp. nov., Geothrix rubra sp. nov., and Geothrix limicola sp. nov., six novel members of Acidobacteriota isolated from soils.</title>
        <authorList>
            <person name="Itoh H."/>
            <person name="Sugisawa Y."/>
            <person name="Mise K."/>
            <person name="Xu Z."/>
            <person name="Kuniyasu M."/>
            <person name="Ushijima N."/>
            <person name="Kawano K."/>
            <person name="Kobayashi E."/>
            <person name="Shiratori Y."/>
            <person name="Masuda Y."/>
            <person name="Senoo K."/>
        </authorList>
    </citation>
    <scope>NUCLEOTIDE SEQUENCE</scope>
    <source>
        <strain evidence="1">Red802</strain>
    </source>
</reference>
<dbReference type="RefSeq" id="WP_285609843.1">
    <property type="nucleotide sequence ID" value="NZ_BSDC01000003.1"/>
</dbReference>
<keyword evidence="2" id="KW-1185">Reference proteome</keyword>
<dbReference type="EMBL" id="BSDC01000003">
    <property type="protein sequence ID" value="GLH68133.1"/>
    <property type="molecule type" value="Genomic_DNA"/>
</dbReference>
<sequence>MLTLPMILLLALVPGEVAPPPEPPGVRASGAIPPFTGDPAPPDWVRLESHALADPDCRHYAYEVYAGDTQWLVRYVMFPEEREEFREIEQVFLFPKVKGKGKAERVAPAELQIEPLAARWKGRLFRLVDRRDLIRE</sequence>
<protein>
    <submittedName>
        <fullName evidence="1">Uncharacterized protein</fullName>
    </submittedName>
</protein>